<dbReference type="GO" id="GO:0022857">
    <property type="term" value="F:transmembrane transporter activity"/>
    <property type="evidence" value="ECO:0007669"/>
    <property type="project" value="InterPro"/>
</dbReference>
<feature type="transmembrane region" description="Helical" evidence="5">
    <location>
        <begin position="276"/>
        <end position="295"/>
    </location>
</feature>
<dbReference type="AlphaFoldDB" id="A0A0U1LM81"/>
<keyword evidence="4 5" id="KW-0472">Membrane</keyword>
<feature type="transmembrane region" description="Helical" evidence="5">
    <location>
        <begin position="202"/>
        <end position="221"/>
    </location>
</feature>
<evidence type="ECO:0000313" key="7">
    <source>
        <dbReference type="Proteomes" id="UP000054383"/>
    </source>
</evidence>
<gene>
    <name evidence="6" type="ORF">PISL3812_00761</name>
</gene>
<dbReference type="Proteomes" id="UP000054383">
    <property type="component" value="Unassembled WGS sequence"/>
</dbReference>
<keyword evidence="3 5" id="KW-1133">Transmembrane helix</keyword>
<dbReference type="InterPro" id="IPR036259">
    <property type="entry name" value="MFS_trans_sf"/>
</dbReference>
<dbReference type="PANTHER" id="PTHR23507:SF1">
    <property type="entry name" value="FI18259P1-RELATED"/>
    <property type="match status" value="1"/>
</dbReference>
<evidence type="ECO:0000256" key="5">
    <source>
        <dbReference type="SAM" id="Phobius"/>
    </source>
</evidence>
<dbReference type="GO" id="GO:0016020">
    <property type="term" value="C:membrane"/>
    <property type="evidence" value="ECO:0007669"/>
    <property type="project" value="UniProtKB-SubCell"/>
</dbReference>
<reference evidence="6 7" key="1">
    <citation type="submission" date="2015-04" db="EMBL/GenBank/DDBJ databases">
        <authorList>
            <person name="Syromyatnikov M.Y."/>
            <person name="Popov V.N."/>
        </authorList>
    </citation>
    <scope>NUCLEOTIDE SEQUENCE [LARGE SCALE GENOMIC DNA]</scope>
    <source>
        <strain evidence="6">WF-38-12</strain>
    </source>
</reference>
<dbReference type="OMA" id="MYMAESV"/>
<name>A0A0U1LM81_TALIS</name>
<feature type="transmembrane region" description="Helical" evidence="5">
    <location>
        <begin position="386"/>
        <end position="409"/>
    </location>
</feature>
<feature type="transmembrane region" description="Helical" evidence="5">
    <location>
        <begin position="107"/>
        <end position="130"/>
    </location>
</feature>
<evidence type="ECO:0000256" key="3">
    <source>
        <dbReference type="ARBA" id="ARBA00022989"/>
    </source>
</evidence>
<evidence type="ECO:0000313" key="6">
    <source>
        <dbReference type="EMBL" id="CRG83410.1"/>
    </source>
</evidence>
<evidence type="ECO:0000256" key="4">
    <source>
        <dbReference type="ARBA" id="ARBA00023136"/>
    </source>
</evidence>
<feature type="transmembrane region" description="Helical" evidence="5">
    <location>
        <begin position="363"/>
        <end position="380"/>
    </location>
</feature>
<dbReference type="InterPro" id="IPR011701">
    <property type="entry name" value="MFS"/>
</dbReference>
<feature type="transmembrane region" description="Helical" evidence="5">
    <location>
        <begin position="315"/>
        <end position="342"/>
    </location>
</feature>
<dbReference type="PANTHER" id="PTHR23507">
    <property type="entry name" value="ZGC:174356"/>
    <property type="match status" value="1"/>
</dbReference>
<feature type="transmembrane region" description="Helical" evidence="5">
    <location>
        <begin position="421"/>
        <end position="443"/>
    </location>
</feature>
<dbReference type="OrthoDB" id="194139at2759"/>
<dbReference type="EMBL" id="CVMT01000001">
    <property type="protein sequence ID" value="CRG83410.1"/>
    <property type="molecule type" value="Genomic_DNA"/>
</dbReference>
<proteinExistence type="predicted"/>
<feature type="transmembrane region" description="Helical" evidence="5">
    <location>
        <begin position="136"/>
        <end position="153"/>
    </location>
</feature>
<dbReference type="Gene3D" id="1.20.1250.20">
    <property type="entry name" value="MFS general substrate transporter like domains"/>
    <property type="match status" value="1"/>
</dbReference>
<organism evidence="6 7">
    <name type="scientific">Talaromyces islandicus</name>
    <name type="common">Penicillium islandicum</name>
    <dbReference type="NCBI Taxonomy" id="28573"/>
    <lineage>
        <taxon>Eukaryota</taxon>
        <taxon>Fungi</taxon>
        <taxon>Dikarya</taxon>
        <taxon>Ascomycota</taxon>
        <taxon>Pezizomycotina</taxon>
        <taxon>Eurotiomycetes</taxon>
        <taxon>Eurotiomycetidae</taxon>
        <taxon>Eurotiales</taxon>
        <taxon>Trichocomaceae</taxon>
        <taxon>Talaromyces</taxon>
        <taxon>Talaromyces sect. Islandici</taxon>
    </lineage>
</organism>
<keyword evidence="7" id="KW-1185">Reference proteome</keyword>
<feature type="transmembrane region" description="Helical" evidence="5">
    <location>
        <begin position="173"/>
        <end position="196"/>
    </location>
</feature>
<evidence type="ECO:0000256" key="2">
    <source>
        <dbReference type="ARBA" id="ARBA00022692"/>
    </source>
</evidence>
<keyword evidence="2 5" id="KW-0812">Transmembrane</keyword>
<feature type="transmembrane region" description="Helical" evidence="5">
    <location>
        <begin position="82"/>
        <end position="98"/>
    </location>
</feature>
<sequence length="477" mass="52565">MDGQPKFWQVTGLCAVLKILQTLSTAISVVPRLRLYEATICRSYYQIHNPSVIDVGDNIPEELCKIPQIQASLAQLTGWNSFFFYIPTLVLAIPYSALSERVSRRTVLLVNVLSGIVSQLYVMIICYFYNTFDIRLIWLASLFDCVGGGRLVFNTMTQVLIAEATAPSALSTIYFRLSSIMSISRVLGVTSGSYLLGQSVWIPIWLGLAFTSFCIPVLVWLKDHRDALVQKNSSDQGDHLLQAACQKGEESDESRDIPPAKTNQFFGQPMSLLRSFSTYALFMFSHSHILAIFLIHESGMGVRNITEQWMSQRYAWPLGITGYILASETFVASIFLAVLPAISRYLPRGSNAQRPSEQQQIHIIRGSLFAAASGVAIMAASGSSRVAFLVALGIFALGVGFHDALKSYVTGLVDVSSITRLYMCISIVETCANIINGPTWAWIYTIGISYGVRGMPLPFLLCSLLFLGALGLVTRLA</sequence>
<dbReference type="Pfam" id="PF07690">
    <property type="entry name" value="MFS_1"/>
    <property type="match status" value="1"/>
</dbReference>
<dbReference type="SUPFAM" id="SSF103473">
    <property type="entry name" value="MFS general substrate transporter"/>
    <property type="match status" value="1"/>
</dbReference>
<evidence type="ECO:0000256" key="1">
    <source>
        <dbReference type="ARBA" id="ARBA00004141"/>
    </source>
</evidence>
<comment type="subcellular location">
    <subcellularLocation>
        <location evidence="1">Membrane</location>
        <topology evidence="1">Multi-pass membrane protein</topology>
    </subcellularLocation>
</comment>
<feature type="transmembrane region" description="Helical" evidence="5">
    <location>
        <begin position="455"/>
        <end position="473"/>
    </location>
</feature>
<accession>A0A0U1LM81</accession>
<protein>
    <submittedName>
        <fullName evidence="6">Uncharacterized protein</fullName>
    </submittedName>
</protein>